<dbReference type="AlphaFoldDB" id="A0A803K1S9"/>
<evidence type="ECO:0000256" key="6">
    <source>
        <dbReference type="ARBA" id="ARBA00022801"/>
    </source>
</evidence>
<accession>A0A803K1S9</accession>
<name>A0A803K1S9_XENTR</name>
<feature type="active site" evidence="9">
    <location>
        <position position="109"/>
    </location>
</feature>
<dbReference type="Pfam" id="PF03372">
    <property type="entry name" value="Exo_endo_phos"/>
    <property type="match status" value="1"/>
</dbReference>
<sequence length="363" mass="41957">MVKIVTLNVKGLNSVVKRYLLFKEAHRLKADILMIQETHFRASDSPKLISPQYPTSYLASADTKKAGVAILIHKNCPIQIHKTHADPNGRYIILQGQIHTRDIIITCIYAPNTKQISFLNKVLRKIHTQPNMLLLVGGDYNLIYSLSMDRTGRPVGGERERSSKQFRQIIQSNRLYDTWRICHPLEKTYTFCSHPHGSQQWLDYILVNHEALTLLKQAAIHQITWSDHAPAEVTLNILPTPYKPHQWRLNESLLTNQQTRSQIETGLTDFYTRNKNSVPSPFTVWEAHKAWVRGELIAIATNLKKNSMQHRITLTQQLKEAEHKYNQKPTITRLATITSLRTQLKDLSIRQAEKAITYTRQRY</sequence>
<dbReference type="GO" id="GO:0008311">
    <property type="term" value="F:double-stranded DNA 3'-5' DNA exonuclease activity"/>
    <property type="evidence" value="ECO:0007669"/>
    <property type="project" value="UniProtKB-EC"/>
</dbReference>
<evidence type="ECO:0000313" key="13">
    <source>
        <dbReference type="Ensembl" id="ENSXETP00000114259"/>
    </source>
</evidence>
<feature type="site" description="Important for catalytic activity" evidence="11">
    <location>
        <position position="203"/>
    </location>
</feature>
<dbReference type="CDD" id="cd09076">
    <property type="entry name" value="L1-EN"/>
    <property type="match status" value="1"/>
</dbReference>
<reference evidence="13" key="2">
    <citation type="submission" date="2021-03" db="UniProtKB">
        <authorList>
            <consortium name="Ensembl"/>
        </authorList>
    </citation>
    <scope>IDENTIFICATION</scope>
</reference>
<feature type="binding site" evidence="10">
    <location>
        <position position="37"/>
    </location>
    <ligand>
        <name>Mg(2+)</name>
        <dbReference type="ChEBI" id="CHEBI:18420"/>
        <label>1</label>
    </ligand>
</feature>
<feature type="active site" description="Proton acceptor" evidence="9">
    <location>
        <position position="228"/>
    </location>
</feature>
<keyword evidence="5" id="KW-0227">DNA damage</keyword>
<keyword evidence="10" id="KW-0464">Manganese</keyword>
<dbReference type="SUPFAM" id="SSF56219">
    <property type="entry name" value="DNase I-like"/>
    <property type="match status" value="1"/>
</dbReference>
<evidence type="ECO:0000256" key="1">
    <source>
        <dbReference type="ARBA" id="ARBA00000493"/>
    </source>
</evidence>
<proteinExistence type="inferred from homology"/>
<dbReference type="EC" id="3.1.11.2" evidence="3"/>
<dbReference type="InterPro" id="IPR036691">
    <property type="entry name" value="Endo/exonu/phosph_ase_sf"/>
</dbReference>
<dbReference type="GO" id="GO:0006281">
    <property type="term" value="P:DNA repair"/>
    <property type="evidence" value="ECO:0007669"/>
    <property type="project" value="UniProtKB-KW"/>
</dbReference>
<dbReference type="InterPro" id="IPR004808">
    <property type="entry name" value="AP_endonuc_1"/>
</dbReference>
<evidence type="ECO:0000256" key="4">
    <source>
        <dbReference type="ARBA" id="ARBA00022723"/>
    </source>
</evidence>
<feature type="binding site" evidence="10">
    <location>
        <position position="228"/>
    </location>
    <ligand>
        <name>Mg(2+)</name>
        <dbReference type="ChEBI" id="CHEBI:18420"/>
        <label>1</label>
    </ligand>
</feature>
<evidence type="ECO:0000259" key="12">
    <source>
        <dbReference type="Pfam" id="PF03372"/>
    </source>
</evidence>
<reference evidence="13" key="1">
    <citation type="journal article" date="2010" name="Science">
        <title>The genome of the Western clawed frog Xenopus tropicalis.</title>
        <authorList>
            <person name="Hellsten U."/>
            <person name="Harland R.M."/>
            <person name="Gilchrist M.J."/>
            <person name="Hendrix D."/>
            <person name="Jurka J."/>
            <person name="Kapitonov V."/>
            <person name="Ovcharenko I."/>
            <person name="Putnam N.H."/>
            <person name="Shu S."/>
            <person name="Taher L."/>
            <person name="Blitz I.L."/>
            <person name="Blumberg B."/>
            <person name="Dichmann D.S."/>
            <person name="Dubchak I."/>
            <person name="Amaya E."/>
            <person name="Detter J.C."/>
            <person name="Fletcher R."/>
            <person name="Gerhard D.S."/>
            <person name="Goodstein D."/>
            <person name="Graves T."/>
            <person name="Grigoriev I.V."/>
            <person name="Grimwood J."/>
            <person name="Kawashima T."/>
            <person name="Lindquist E."/>
            <person name="Lucas S.M."/>
            <person name="Mead P.E."/>
            <person name="Mitros T."/>
            <person name="Ogino H."/>
            <person name="Ohta Y."/>
            <person name="Poliakov A.V."/>
            <person name="Pollet N."/>
            <person name="Robert J."/>
            <person name="Salamov A."/>
            <person name="Sater A.K."/>
            <person name="Schmutz J."/>
            <person name="Terry A."/>
            <person name="Vize P.D."/>
            <person name="Warren W.C."/>
            <person name="Wells D."/>
            <person name="Wills A."/>
            <person name="Wilson R.K."/>
            <person name="Zimmerman L.B."/>
            <person name="Zorn A.M."/>
            <person name="Grainger R."/>
            <person name="Grammer T."/>
            <person name="Khokha M.K."/>
            <person name="Richardson P.M."/>
            <person name="Rokhsar D.S."/>
        </authorList>
    </citation>
    <scope>NUCLEOTIDE SEQUENCE [LARGE SCALE GENOMIC DNA]</scope>
    <source>
        <strain evidence="13">Nigerian</strain>
    </source>
</reference>
<dbReference type="GeneTree" id="ENSGT00950000183016"/>
<comment type="catalytic activity">
    <reaction evidence="1">
        <text>Exonucleolytic cleavage in the 3'- to 5'-direction to yield nucleoside 5'-phosphates.</text>
        <dbReference type="EC" id="3.1.11.2"/>
    </reaction>
</comment>
<organism evidence="13">
    <name type="scientific">Xenopus tropicalis</name>
    <name type="common">Western clawed frog</name>
    <name type="synonym">Silurana tropicalis</name>
    <dbReference type="NCBI Taxonomy" id="8364"/>
    <lineage>
        <taxon>Eukaryota</taxon>
        <taxon>Metazoa</taxon>
        <taxon>Chordata</taxon>
        <taxon>Craniata</taxon>
        <taxon>Vertebrata</taxon>
        <taxon>Euteleostomi</taxon>
        <taxon>Amphibia</taxon>
        <taxon>Batrachia</taxon>
        <taxon>Anura</taxon>
        <taxon>Pipoidea</taxon>
        <taxon>Pipidae</taxon>
        <taxon>Xenopodinae</taxon>
        <taxon>Xenopus</taxon>
        <taxon>Silurana</taxon>
    </lineage>
</organism>
<evidence type="ECO:0000256" key="10">
    <source>
        <dbReference type="PIRSR" id="PIRSR604808-2"/>
    </source>
</evidence>
<comment type="cofactor">
    <cofactor evidence="10">
        <name>Mg(2+)</name>
        <dbReference type="ChEBI" id="CHEBI:18420"/>
    </cofactor>
    <cofactor evidence="10">
        <name>Mn(2+)</name>
        <dbReference type="ChEBI" id="CHEBI:29035"/>
    </cofactor>
    <text evidence="10">Probably binds two magnesium or manganese ions per subunit.</text>
</comment>
<feature type="domain" description="Endonuclease/exonuclease/phosphatase" evidence="12">
    <location>
        <begin position="5"/>
        <end position="228"/>
    </location>
</feature>
<dbReference type="GO" id="GO:0046872">
    <property type="term" value="F:metal ion binding"/>
    <property type="evidence" value="ECO:0007669"/>
    <property type="project" value="UniProtKB-KW"/>
</dbReference>
<feature type="site" description="Interaction with DNA substrate" evidence="11">
    <location>
        <position position="228"/>
    </location>
</feature>
<feature type="binding site" evidence="10">
    <location>
        <position position="8"/>
    </location>
    <ligand>
        <name>Mg(2+)</name>
        <dbReference type="ChEBI" id="CHEBI:18420"/>
        <label>1</label>
    </ligand>
</feature>
<evidence type="ECO:0000256" key="3">
    <source>
        <dbReference type="ARBA" id="ARBA00012115"/>
    </source>
</evidence>
<dbReference type="Ensembl" id="ENSXETT00000110784">
    <property type="protein sequence ID" value="ENSXETP00000114259"/>
    <property type="gene ID" value="ENSXETG00000045793"/>
</dbReference>
<evidence type="ECO:0000256" key="9">
    <source>
        <dbReference type="PIRSR" id="PIRSR604808-1"/>
    </source>
</evidence>
<feature type="binding site" evidence="10">
    <location>
        <position position="227"/>
    </location>
    <ligand>
        <name>Mg(2+)</name>
        <dbReference type="ChEBI" id="CHEBI:18420"/>
        <label>1</label>
    </ligand>
</feature>
<evidence type="ECO:0000256" key="7">
    <source>
        <dbReference type="ARBA" id="ARBA00022842"/>
    </source>
</evidence>
<feature type="binding site" evidence="10">
    <location>
        <position position="139"/>
    </location>
    <ligand>
        <name>Mg(2+)</name>
        <dbReference type="ChEBI" id="CHEBI:18420"/>
        <label>1</label>
    </ligand>
</feature>
<feature type="site" description="Transition state stabilizer" evidence="11">
    <location>
        <position position="141"/>
    </location>
</feature>
<dbReference type="InParanoid" id="A0A803K1S9"/>
<keyword evidence="4 10" id="KW-0479">Metal-binding</keyword>
<feature type="active site" description="Proton donor/acceptor" evidence="9">
    <location>
        <position position="139"/>
    </location>
</feature>
<dbReference type="PANTHER" id="PTHR22748:SF4">
    <property type="entry name" value="DNA-(APURINIC OR APYRIMIDINIC SITE) ENDONUCLEASE 2"/>
    <property type="match status" value="1"/>
</dbReference>
<dbReference type="InterPro" id="IPR005135">
    <property type="entry name" value="Endo/exonuclease/phosphatase"/>
</dbReference>
<evidence type="ECO:0000256" key="11">
    <source>
        <dbReference type="PIRSR" id="PIRSR604808-3"/>
    </source>
</evidence>
<keyword evidence="8" id="KW-0234">DNA repair</keyword>
<keyword evidence="6" id="KW-0378">Hydrolase</keyword>
<evidence type="ECO:0000256" key="8">
    <source>
        <dbReference type="ARBA" id="ARBA00023204"/>
    </source>
</evidence>
<feature type="binding site" evidence="10">
    <location>
        <position position="141"/>
    </location>
    <ligand>
        <name>Mg(2+)</name>
        <dbReference type="ChEBI" id="CHEBI:18420"/>
        <label>1</label>
    </ligand>
</feature>
<keyword evidence="7 10" id="KW-0460">Magnesium</keyword>
<comment type="similarity">
    <text evidence="2">Belongs to the DNA repair enzymes AP/ExoA family.</text>
</comment>
<dbReference type="Gene3D" id="3.60.10.10">
    <property type="entry name" value="Endonuclease/exonuclease/phosphatase"/>
    <property type="match status" value="1"/>
</dbReference>
<protein>
    <recommendedName>
        <fullName evidence="3">exodeoxyribonuclease III</fullName>
        <ecNumber evidence="3">3.1.11.2</ecNumber>
    </recommendedName>
</protein>
<dbReference type="PANTHER" id="PTHR22748">
    <property type="entry name" value="AP ENDONUCLEASE"/>
    <property type="match status" value="1"/>
</dbReference>
<evidence type="ECO:0000256" key="2">
    <source>
        <dbReference type="ARBA" id="ARBA00007092"/>
    </source>
</evidence>
<evidence type="ECO:0000256" key="5">
    <source>
        <dbReference type="ARBA" id="ARBA00022763"/>
    </source>
</evidence>